<dbReference type="HOGENOM" id="CLU_004758_1_0_1"/>
<feature type="compositionally biased region" description="Polar residues" evidence="2">
    <location>
        <begin position="1228"/>
        <end position="1243"/>
    </location>
</feature>
<evidence type="ECO:0000313" key="5">
    <source>
        <dbReference type="Proteomes" id="UP000005426"/>
    </source>
</evidence>
<dbReference type="Proteomes" id="UP000005426">
    <property type="component" value="Unassembled WGS sequence"/>
</dbReference>
<feature type="region of interest" description="Disordered" evidence="2">
    <location>
        <begin position="1144"/>
        <end position="1196"/>
    </location>
</feature>
<dbReference type="InterPro" id="IPR056884">
    <property type="entry name" value="NPHP3-like_N"/>
</dbReference>
<dbReference type="Pfam" id="PF24883">
    <property type="entry name" value="NPHP3_N"/>
    <property type="match status" value="1"/>
</dbReference>
<dbReference type="PANTHER" id="PTHR10039">
    <property type="entry name" value="AMELOGENIN"/>
    <property type="match status" value="1"/>
</dbReference>
<dbReference type="OMA" id="EVMYERI"/>
<comment type="caution">
    <text evidence="4">The sequence shown here is derived from an EMBL/GenBank/DDBJ whole genome shotgun (WGS) entry which is preliminary data.</text>
</comment>
<evidence type="ECO:0000256" key="1">
    <source>
        <dbReference type="ARBA" id="ARBA00022737"/>
    </source>
</evidence>
<dbReference type="eggNOG" id="ENOG502SKJH">
    <property type="taxonomic scope" value="Eukaryota"/>
</dbReference>
<accession>G9NLD9</accession>
<dbReference type="PANTHER" id="PTHR10039:SF14">
    <property type="entry name" value="NACHT DOMAIN-CONTAINING PROTEIN"/>
    <property type="match status" value="1"/>
</dbReference>
<dbReference type="STRING" id="452589.G9NLD9"/>
<feature type="region of interest" description="Disordered" evidence="2">
    <location>
        <begin position="1400"/>
        <end position="1443"/>
    </location>
</feature>
<keyword evidence="1" id="KW-0677">Repeat</keyword>
<evidence type="ECO:0000313" key="4">
    <source>
        <dbReference type="EMBL" id="EHK48703.1"/>
    </source>
</evidence>
<reference evidence="4 5" key="1">
    <citation type="journal article" date="2011" name="Genome Biol.">
        <title>Comparative genome sequence analysis underscores mycoparasitism as the ancestral life style of Trichoderma.</title>
        <authorList>
            <person name="Kubicek C.P."/>
            <person name="Herrera-Estrella A."/>
            <person name="Seidl-Seiboth V."/>
            <person name="Martinez D.A."/>
            <person name="Druzhinina I.S."/>
            <person name="Thon M."/>
            <person name="Zeilinger S."/>
            <person name="Casas-Flores S."/>
            <person name="Horwitz B.A."/>
            <person name="Mukherjee P.K."/>
            <person name="Mukherjee M."/>
            <person name="Kredics L."/>
            <person name="Alcaraz L.D."/>
            <person name="Aerts A."/>
            <person name="Antal Z."/>
            <person name="Atanasova L."/>
            <person name="Cervantes-Badillo M.G."/>
            <person name="Challacombe J."/>
            <person name="Chertkov O."/>
            <person name="McCluskey K."/>
            <person name="Coulpier F."/>
            <person name="Deshpande N."/>
            <person name="von Doehren H."/>
            <person name="Ebbole D.J."/>
            <person name="Esquivel-Naranjo E.U."/>
            <person name="Fekete E."/>
            <person name="Flipphi M."/>
            <person name="Glaser F."/>
            <person name="Gomez-Rodriguez E.Y."/>
            <person name="Gruber S."/>
            <person name="Han C."/>
            <person name="Henrissat B."/>
            <person name="Hermosa R."/>
            <person name="Hernandez-Onate M."/>
            <person name="Karaffa L."/>
            <person name="Kosti I."/>
            <person name="Le Crom S."/>
            <person name="Lindquist E."/>
            <person name="Lucas S."/>
            <person name="Luebeck M."/>
            <person name="Luebeck P.S."/>
            <person name="Margeot A."/>
            <person name="Metz B."/>
            <person name="Misra M."/>
            <person name="Nevalainen H."/>
            <person name="Omann M."/>
            <person name="Packer N."/>
            <person name="Perrone G."/>
            <person name="Uresti-Rivera E.E."/>
            <person name="Salamov A."/>
            <person name="Schmoll M."/>
            <person name="Seiboth B."/>
            <person name="Shapiro H."/>
            <person name="Sukno S."/>
            <person name="Tamayo-Ramos J.A."/>
            <person name="Tisch D."/>
            <person name="Wiest A."/>
            <person name="Wilkinson H.H."/>
            <person name="Zhang M."/>
            <person name="Coutinho P.M."/>
            <person name="Kenerley C.M."/>
            <person name="Monte E."/>
            <person name="Baker S.E."/>
            <person name="Grigoriev I.V."/>
        </authorList>
    </citation>
    <scope>NUCLEOTIDE SEQUENCE [LARGE SCALE GENOMIC DNA]</scope>
    <source>
        <strain evidence="5">ATCC 20476 / IMI 206040</strain>
    </source>
</reference>
<evidence type="ECO:0000259" key="3">
    <source>
        <dbReference type="Pfam" id="PF24883"/>
    </source>
</evidence>
<dbReference type="EMBL" id="ABDG02000018">
    <property type="protein sequence ID" value="EHK48703.1"/>
    <property type="molecule type" value="Genomic_DNA"/>
</dbReference>
<name>G9NLD9_HYPAI</name>
<proteinExistence type="predicted"/>
<gene>
    <name evidence="4" type="ORF">TRIATDRAFT_93713</name>
</gene>
<evidence type="ECO:0000256" key="2">
    <source>
        <dbReference type="SAM" id="MobiDB-lite"/>
    </source>
</evidence>
<feature type="region of interest" description="Disordered" evidence="2">
    <location>
        <begin position="1226"/>
        <end position="1249"/>
    </location>
</feature>
<dbReference type="OrthoDB" id="4772757at2759"/>
<sequence length="1443" mass="162366">MATPTSAAADRFRLLVESLPDEERELFGSCSNADKLLNNIETLESKNRNKGKDWRRYMELTETFIEAVQPMFKVLDTFNLVDPTQVASLWGGVRIVLQVTMNFVSFYGKIATSLREISHMVLFFKEVKVNNLVLESETLKCLLESTFAEIIDFLAGIVGLFYTGQGKAKSRLCIYSGAALKPFRYDQVLTQLKEYRSAVTSELIRIQALEIHSFSLSGTQMQRKFENESNEAMLQRFKRWLAPTTYTSRYEDAQSLRTPSTSQWIFDDPAYKKWLSVQDESALLWIHAATLVEHLKDVDANTFYFFFDSLQSSSKASLDAYAAILSQILHKNPSNSQILDLINFAIHFATDGQPRATVKEAADLLELCLQLTEFEGMTLVLDGLDECADAPKELIPLIRRISSQNKTRLILLGRSTVRGYLKGISSVEDLPIGDSNFHDIRAYIKDELEACINDDLLPKELDIEATAEKLSRRADAMFLWARLMMAYLALPSLLMSERMEAIREVDMPEGLEIMYERILVQIYKASKTSFKLAAHVFTYLLYGNRELKERELEDSVVSRKRGGIDEPSRSFPNFVDTILLVCGGFVEKSKRGSFRFVHASVYDYFEAEPQRRTRGCSQFQDPILVSTRVAANLRIATQCLEYVNYALPEKRLVPLETARSQLEKQFPLGEYATSNWCTHMIATNGTMIEVQNAYKEAPDAYGDFILALCQLLSRPPTVSAWIQSCYSFHQEPPYLCLMEWVAQSSLPGFPWRQYSPRIDDIIPDTRNLAQYLNRVIIDWSVHLHEDPSCIFDEVAAFINSEYTTRPSDIIVKKLTSATTPAPNVSSEPLHRISKMMPDGKKDYVLSIYPSIAYLKWSRHLDWDSDFSEIELYSQGWIAQLEIFDIDKSYDEAIACLEMNIDAKEVFLQFTQSLMCSPSGAVIQFPISLSGDGRAFTILRTVYSLKETPDGLGVASHALALNASHKFWQPKILSTWKPHAKILYLYWIYFDNQGQYLCFVEQFLDSDLTVSAFRHNRIQSVDTAPKFIAKVSIPLGRGLVEGYPGRNRKEFKLAFHPFVGAIVVAGCKYSAFLWNFDNRRPLHPLNSDSGGELEMLSFTSDGKSVVWKRSGNLPFAISVESKLLPKPHQPGNLFGLSSKSSTSSLVISRKATNRVNLTPRRTPNEKKNGGHKSRLLQPPSPGSSHAATFRAGAGGAIRPYGSGTLTNEAGKDEKDVFLMVSGKKVITSRVPSSKSNENAGTTNENNHEKQLELRNNQNLILTRIPNLTFKAATPTIVFPREEGDPVRIVLDKDSTIANRVNPSQGSSSASGNLLSHQNSPVIVERQFRSIQRQNQYGTQKPLLLSLPEQPENDVAQLDEDAEANTVETTERDKNTLATYDTAVITGSPPAEVNECTVLSVPLAPNPTTSTTESSHDNAGPTKEKSLRKKLFGTLPSLLRRKKKK</sequence>
<protein>
    <recommendedName>
        <fullName evidence="3">Nephrocystin 3-like N-terminal domain-containing protein</fullName>
    </recommendedName>
</protein>
<keyword evidence="5" id="KW-1185">Reference proteome</keyword>
<feature type="domain" description="Nephrocystin 3-like N-terminal" evidence="3">
    <location>
        <begin position="261"/>
        <end position="411"/>
    </location>
</feature>
<organism evidence="4 5">
    <name type="scientific">Hypocrea atroviridis (strain ATCC 20476 / IMI 206040)</name>
    <name type="common">Trichoderma atroviride</name>
    <dbReference type="NCBI Taxonomy" id="452589"/>
    <lineage>
        <taxon>Eukaryota</taxon>
        <taxon>Fungi</taxon>
        <taxon>Dikarya</taxon>
        <taxon>Ascomycota</taxon>
        <taxon>Pezizomycotina</taxon>
        <taxon>Sordariomycetes</taxon>
        <taxon>Hypocreomycetidae</taxon>
        <taxon>Hypocreales</taxon>
        <taxon>Hypocreaceae</taxon>
        <taxon>Trichoderma</taxon>
    </lineage>
</organism>